<feature type="transmembrane region" description="Helical" evidence="10">
    <location>
        <begin position="217"/>
        <end position="236"/>
    </location>
</feature>
<dbReference type="GO" id="GO:0022841">
    <property type="term" value="F:potassium ion leak channel activity"/>
    <property type="evidence" value="ECO:0007669"/>
    <property type="project" value="TreeGrafter"/>
</dbReference>
<evidence type="ECO:0000256" key="4">
    <source>
        <dbReference type="ARBA" id="ARBA00022989"/>
    </source>
</evidence>
<keyword evidence="13" id="KW-1185">Reference proteome</keyword>
<evidence type="ECO:0000256" key="5">
    <source>
        <dbReference type="ARBA" id="ARBA00023065"/>
    </source>
</evidence>
<feature type="transmembrane region" description="Helical" evidence="10">
    <location>
        <begin position="478"/>
        <end position="498"/>
    </location>
</feature>
<dbReference type="InterPro" id="IPR013099">
    <property type="entry name" value="K_chnl_dom"/>
</dbReference>
<dbReference type="GO" id="GO:0030322">
    <property type="term" value="P:stabilization of membrane potential"/>
    <property type="evidence" value="ECO:0007669"/>
    <property type="project" value="TreeGrafter"/>
</dbReference>
<sequence length="736" mass="84459">MQHEDEKSNRPTRSQQQTETNMTKTPMNEENKRKRWWNIWKKWEEEEADWWFASTGIPLLAATLGPLANVSSIAALVTPWRQRNIINGEVLSDFEGVPFGDPRWCYWINVASLVCGFLGNIFLLLNFTQRIRYIVALPATVILWYLSSGFLIAITICMNIYAPPLRPQETYTQGFWYAIAAAAFYTICSMILMVNMLGYFLGHYPENFALSDSQRTLILQTMAFFIWLAGGSAVFAKLEQNAGNDSWRFADALYFCDVTILTVGFGDMVPSTAATRGIVFPYSVGGIVTLALIVSSLYTAVRELGDEKIVQKYVDRLRESVVERTVTNSFDLRHREHTAHHLIRKRKLRPPKISAPTELRRLRKPVDENANHTSALPHITHALGMNSKRRLLVLKEEKDRFEVMRRIQEDSKKFKQWMALFWSTTTFLILWCIGALVFTITEKDSQGLTYFPALYFCYVSLLTIGYGDLAPKTNSGRCFFVVWSLIAVPTMTILVSNLGDTVVANFKKWSDKFADFTVLPKAGIWRSFLDKHPWLLQWLQCLTEYHTRRKRLKKGFEVGVVDSNGSGPPNVGDNDAGPSEDVENPRDSDRAAEESEATPEISLPQAPTGASISRQLALCIQKVSFDLRKPNKRYIYEEWVEFTRLIRATHPERLDRYLGIECNSTDDENEEGLVNWDWLGEHSPLVSGNSESEWLLERLVESLVRLEKRKEVARRRRDIGALRNMEGKEWRKWLNG</sequence>
<dbReference type="Gene3D" id="1.10.287.70">
    <property type="match status" value="2"/>
</dbReference>
<keyword evidence="5 8" id="KW-0406">Ion transport</keyword>
<comment type="subcellular location">
    <subcellularLocation>
        <location evidence="1">Membrane</location>
        <topology evidence="1">Multi-pass membrane protein</topology>
    </subcellularLocation>
</comment>
<dbReference type="OrthoDB" id="297496at2759"/>
<proteinExistence type="inferred from homology"/>
<feature type="compositionally biased region" description="Polar residues" evidence="9">
    <location>
        <begin position="11"/>
        <end position="26"/>
    </location>
</feature>
<dbReference type="Proteomes" id="UP000054337">
    <property type="component" value="Unassembled WGS sequence"/>
</dbReference>
<accession>W7E9A5</accession>
<dbReference type="HOGENOM" id="CLU_013394_1_0_1"/>
<dbReference type="EMBL" id="KI968761">
    <property type="protein sequence ID" value="EUN24781.1"/>
    <property type="molecule type" value="Genomic_DNA"/>
</dbReference>
<comment type="similarity">
    <text evidence="8">Belongs to the two pore domain potassium channel (TC 1.A.1.8) family.</text>
</comment>
<dbReference type="FunFam" id="1.10.287.70:FF:000182">
    <property type="entry name" value="Outward-rectifier potassium channel TOK1"/>
    <property type="match status" value="1"/>
</dbReference>
<dbReference type="GO" id="GO:0015271">
    <property type="term" value="F:outward rectifier potassium channel activity"/>
    <property type="evidence" value="ECO:0007669"/>
    <property type="project" value="TreeGrafter"/>
</dbReference>
<feature type="transmembrane region" description="Helical" evidence="10">
    <location>
        <begin position="447"/>
        <end position="466"/>
    </location>
</feature>
<evidence type="ECO:0000256" key="1">
    <source>
        <dbReference type="ARBA" id="ARBA00004141"/>
    </source>
</evidence>
<feature type="domain" description="Potassium channel" evidence="11">
    <location>
        <begin position="427"/>
        <end position="502"/>
    </location>
</feature>
<evidence type="ECO:0000256" key="6">
    <source>
        <dbReference type="ARBA" id="ARBA00023136"/>
    </source>
</evidence>
<dbReference type="RefSeq" id="XP_014554365.1">
    <property type="nucleotide sequence ID" value="XM_014698879.1"/>
</dbReference>
<feature type="transmembrane region" description="Helical" evidence="10">
    <location>
        <begin position="104"/>
        <end position="127"/>
    </location>
</feature>
<dbReference type="SUPFAM" id="SSF81324">
    <property type="entry name" value="Voltage-gated potassium channels"/>
    <property type="match status" value="2"/>
</dbReference>
<evidence type="ECO:0000256" key="10">
    <source>
        <dbReference type="SAM" id="Phobius"/>
    </source>
</evidence>
<feature type="region of interest" description="Disordered" evidence="9">
    <location>
        <begin position="561"/>
        <end position="608"/>
    </location>
</feature>
<evidence type="ECO:0000256" key="2">
    <source>
        <dbReference type="ARBA" id="ARBA00022448"/>
    </source>
</evidence>
<keyword evidence="7 8" id="KW-0407">Ion channel</keyword>
<feature type="transmembrane region" description="Helical" evidence="10">
    <location>
        <begin position="419"/>
        <end position="441"/>
    </location>
</feature>
<reference evidence="12 13" key="1">
    <citation type="journal article" date="2013" name="PLoS Genet.">
        <title>Comparative genome structure, secondary metabolite, and effector coding capacity across Cochliobolus pathogens.</title>
        <authorList>
            <person name="Condon B.J."/>
            <person name="Leng Y."/>
            <person name="Wu D."/>
            <person name="Bushley K.E."/>
            <person name="Ohm R.A."/>
            <person name="Otillar R."/>
            <person name="Martin J."/>
            <person name="Schackwitz W."/>
            <person name="Grimwood J."/>
            <person name="MohdZainudin N."/>
            <person name="Xue C."/>
            <person name="Wang R."/>
            <person name="Manning V.A."/>
            <person name="Dhillon B."/>
            <person name="Tu Z.J."/>
            <person name="Steffenson B.J."/>
            <person name="Salamov A."/>
            <person name="Sun H."/>
            <person name="Lowry S."/>
            <person name="LaButti K."/>
            <person name="Han J."/>
            <person name="Copeland A."/>
            <person name="Lindquist E."/>
            <person name="Barry K."/>
            <person name="Schmutz J."/>
            <person name="Baker S.E."/>
            <person name="Ciuffetti L.M."/>
            <person name="Grigoriev I.V."/>
            <person name="Zhong S."/>
            <person name="Turgeon B.G."/>
        </authorList>
    </citation>
    <scope>NUCLEOTIDE SEQUENCE [LARGE SCALE GENOMIC DNA]</scope>
    <source>
        <strain evidence="12 13">FI3</strain>
    </source>
</reference>
<dbReference type="AlphaFoldDB" id="W7E9A5"/>
<evidence type="ECO:0000259" key="11">
    <source>
        <dbReference type="Pfam" id="PF07885"/>
    </source>
</evidence>
<feature type="region of interest" description="Disordered" evidence="9">
    <location>
        <begin position="1"/>
        <end position="30"/>
    </location>
</feature>
<dbReference type="PRINTS" id="PR01333">
    <property type="entry name" value="2POREKCHANEL"/>
</dbReference>
<keyword evidence="2 8" id="KW-0813">Transport</keyword>
<dbReference type="Pfam" id="PF07885">
    <property type="entry name" value="Ion_trans_2"/>
    <property type="match status" value="2"/>
</dbReference>
<evidence type="ECO:0000256" key="3">
    <source>
        <dbReference type="ARBA" id="ARBA00022692"/>
    </source>
</evidence>
<gene>
    <name evidence="12" type="ORF">COCVIDRAFT_39681</name>
</gene>
<keyword evidence="6 10" id="KW-0472">Membrane</keyword>
<dbReference type="GeneID" id="26256718"/>
<feature type="transmembrane region" description="Helical" evidence="10">
    <location>
        <begin position="174"/>
        <end position="197"/>
    </location>
</feature>
<name>W7E9A5_BIPV3</name>
<feature type="compositionally biased region" description="Basic and acidic residues" evidence="9">
    <location>
        <begin position="583"/>
        <end position="593"/>
    </location>
</feature>
<evidence type="ECO:0000313" key="12">
    <source>
        <dbReference type="EMBL" id="EUN24781.1"/>
    </source>
</evidence>
<keyword evidence="3 8" id="KW-0812">Transmembrane</keyword>
<dbReference type="GO" id="GO:0005886">
    <property type="term" value="C:plasma membrane"/>
    <property type="evidence" value="ECO:0007669"/>
    <property type="project" value="TreeGrafter"/>
</dbReference>
<feature type="domain" description="Potassium channel" evidence="11">
    <location>
        <begin position="224"/>
        <end position="301"/>
    </location>
</feature>
<dbReference type="InterPro" id="IPR003280">
    <property type="entry name" value="2pore_dom_K_chnl"/>
</dbReference>
<protein>
    <recommendedName>
        <fullName evidence="11">Potassium channel domain-containing protein</fullName>
    </recommendedName>
</protein>
<dbReference type="PANTHER" id="PTHR11003">
    <property type="entry name" value="POTASSIUM CHANNEL, SUBFAMILY K"/>
    <property type="match status" value="1"/>
</dbReference>
<evidence type="ECO:0000256" key="9">
    <source>
        <dbReference type="SAM" id="MobiDB-lite"/>
    </source>
</evidence>
<evidence type="ECO:0000256" key="7">
    <source>
        <dbReference type="ARBA" id="ARBA00023303"/>
    </source>
</evidence>
<dbReference type="PANTHER" id="PTHR11003:SF342">
    <property type="entry name" value="OUTWARD-RECTIFIER POTASSIUM CHANNEL TOK1"/>
    <property type="match status" value="1"/>
</dbReference>
<feature type="transmembrane region" description="Helical" evidence="10">
    <location>
        <begin position="278"/>
        <end position="301"/>
    </location>
</feature>
<evidence type="ECO:0000313" key="13">
    <source>
        <dbReference type="Proteomes" id="UP000054337"/>
    </source>
</evidence>
<feature type="transmembrane region" description="Helical" evidence="10">
    <location>
        <begin position="133"/>
        <end position="162"/>
    </location>
</feature>
<evidence type="ECO:0000256" key="8">
    <source>
        <dbReference type="RuleBase" id="RU003857"/>
    </source>
</evidence>
<organism evidence="12 13">
    <name type="scientific">Bipolaris victoriae (strain FI3)</name>
    <name type="common">Victoria blight of oats agent</name>
    <name type="synonym">Cochliobolus victoriae</name>
    <dbReference type="NCBI Taxonomy" id="930091"/>
    <lineage>
        <taxon>Eukaryota</taxon>
        <taxon>Fungi</taxon>
        <taxon>Dikarya</taxon>
        <taxon>Ascomycota</taxon>
        <taxon>Pezizomycotina</taxon>
        <taxon>Dothideomycetes</taxon>
        <taxon>Pleosporomycetidae</taxon>
        <taxon>Pleosporales</taxon>
        <taxon>Pleosporineae</taxon>
        <taxon>Pleosporaceae</taxon>
        <taxon>Bipolaris</taxon>
    </lineage>
</organism>
<keyword evidence="4 10" id="KW-1133">Transmembrane helix</keyword>